<accession>A0A8T4GHW2</accession>
<dbReference type="AlphaFoldDB" id="A0A8T4GHW2"/>
<protein>
    <submittedName>
        <fullName evidence="1">Uncharacterized protein</fullName>
    </submittedName>
</protein>
<dbReference type="PROSITE" id="PS51257">
    <property type="entry name" value="PROKAR_LIPOPROTEIN"/>
    <property type="match status" value="1"/>
</dbReference>
<proteinExistence type="predicted"/>
<reference evidence="1" key="1">
    <citation type="submission" date="2021-03" db="EMBL/GenBank/DDBJ databases">
        <title>Genomic Encyclopedia of Type Strains, Phase IV (KMG-IV): sequencing the most valuable type-strain genomes for metagenomic binning, comparative biology and taxonomic classification.</title>
        <authorList>
            <person name="Goeker M."/>
        </authorList>
    </citation>
    <scope>NUCLEOTIDE SEQUENCE</scope>
    <source>
        <strain evidence="1">DSM 23564</strain>
    </source>
</reference>
<dbReference type="OrthoDB" id="167544at2157"/>
<comment type="caution">
    <text evidence="1">The sequence shown here is derived from an EMBL/GenBank/DDBJ whole genome shotgun (WGS) entry which is preliminary data.</text>
</comment>
<name>A0A8T4GHW2_9EURY</name>
<evidence type="ECO:0000313" key="2">
    <source>
        <dbReference type="Proteomes" id="UP000823588"/>
    </source>
</evidence>
<organism evidence="1 2">
    <name type="scientific">Halorubrum alkaliphilum</name>
    <dbReference type="NCBI Taxonomy" id="261290"/>
    <lineage>
        <taxon>Archaea</taxon>
        <taxon>Methanobacteriati</taxon>
        <taxon>Methanobacteriota</taxon>
        <taxon>Stenosarchaea group</taxon>
        <taxon>Halobacteria</taxon>
        <taxon>Halobacteriales</taxon>
        <taxon>Haloferacaceae</taxon>
        <taxon>Halorubrum</taxon>
    </lineage>
</organism>
<dbReference type="RefSeq" id="WP_209485670.1">
    <property type="nucleotide sequence ID" value="NZ_JAGGKQ010000014.1"/>
</dbReference>
<gene>
    <name evidence="1" type="ORF">J2751_002034</name>
</gene>
<keyword evidence="2" id="KW-1185">Reference proteome</keyword>
<evidence type="ECO:0000313" key="1">
    <source>
        <dbReference type="EMBL" id="MBP1923001.1"/>
    </source>
</evidence>
<dbReference type="Proteomes" id="UP000823588">
    <property type="component" value="Unassembled WGS sequence"/>
</dbReference>
<dbReference type="EMBL" id="JAGGKQ010000014">
    <property type="protein sequence ID" value="MBP1923001.1"/>
    <property type="molecule type" value="Genomic_DNA"/>
</dbReference>
<sequence>MKRLGRRKTLYGIGAAATTALLSGCVGDGDTGLGDDDGTGDGDAGGEGIETAVHQVGRALSGPAWRRSDRVGVCLLVTDPSDAGWLFAEADAETESFLEETEFEESVVAYVESVGPTTCDSLIEFADLAVEDGTLVGDATVASTADGEDVACGEAVTYSGAMVRVTAASPPDRLRLAVTDGWDETAELTGEGGIRDPESLDGFVRPDGDPASVPAALDCPDDEFERHYSSAGDDVNWGSAGSVDDEDGLEMRLVNPAYDGDDPVEALRLERGDEFRVEMTNVSSRDIGVGNHGKYNLEAYTEEGWTEVRGGEDASRFAYTDELVSTRPAETVEWSFTMTEEGLVEGGPHEDHLRVCPDLEPGRYRFVFWGADDLAVAFDYVG</sequence>